<evidence type="ECO:0000259" key="10">
    <source>
        <dbReference type="PROSITE" id="PS50126"/>
    </source>
</evidence>
<accession>A0A9D1RT18</accession>
<evidence type="ECO:0000256" key="8">
    <source>
        <dbReference type="HAMAP-Rule" id="MF_01895"/>
    </source>
</evidence>
<dbReference type="InterPro" id="IPR050180">
    <property type="entry name" value="RNR_Ribonuclease"/>
</dbReference>
<dbReference type="InterPro" id="IPR011805">
    <property type="entry name" value="RNase_R"/>
</dbReference>
<dbReference type="GO" id="GO:0005829">
    <property type="term" value="C:cytosol"/>
    <property type="evidence" value="ECO:0007669"/>
    <property type="project" value="TreeGrafter"/>
</dbReference>
<name>A0A9D1RT18_9FIRM</name>
<reference evidence="11" key="1">
    <citation type="journal article" date="2021" name="PeerJ">
        <title>Extensive microbial diversity within the chicken gut microbiome revealed by metagenomics and culture.</title>
        <authorList>
            <person name="Gilroy R."/>
            <person name="Ravi A."/>
            <person name="Getino M."/>
            <person name="Pursley I."/>
            <person name="Horton D.L."/>
            <person name="Alikhan N.F."/>
            <person name="Baker D."/>
            <person name="Gharbi K."/>
            <person name="Hall N."/>
            <person name="Watson M."/>
            <person name="Adriaenssens E.M."/>
            <person name="Foster-Nyarko E."/>
            <person name="Jarju S."/>
            <person name="Secka A."/>
            <person name="Antonio M."/>
            <person name="Oren A."/>
            <person name="Chaudhuri R.R."/>
            <person name="La Ragione R."/>
            <person name="Hildebrand F."/>
            <person name="Pallen M.J."/>
        </authorList>
    </citation>
    <scope>NUCLEOTIDE SEQUENCE</scope>
    <source>
        <strain evidence="11">ChiGjej6B6-1540</strain>
    </source>
</reference>
<dbReference type="EMBL" id="DXGA01000036">
    <property type="protein sequence ID" value="HIW93219.1"/>
    <property type="molecule type" value="Genomic_DNA"/>
</dbReference>
<dbReference type="Pfam" id="PF00773">
    <property type="entry name" value="RNB"/>
    <property type="match status" value="1"/>
</dbReference>
<feature type="compositionally biased region" description="Basic and acidic residues" evidence="9">
    <location>
        <begin position="651"/>
        <end position="660"/>
    </location>
</feature>
<feature type="region of interest" description="Disordered" evidence="9">
    <location>
        <begin position="638"/>
        <end position="686"/>
    </location>
</feature>
<dbReference type="Gene3D" id="2.40.50.140">
    <property type="entry name" value="Nucleic acid-binding proteins"/>
    <property type="match status" value="2"/>
</dbReference>
<comment type="function">
    <text evidence="8">3'-5' exoribonuclease that releases 5'-nucleoside monophosphates and is involved in maturation of structured RNAs.</text>
</comment>
<evidence type="ECO:0000256" key="2">
    <source>
        <dbReference type="ARBA" id="ARBA00004496"/>
    </source>
</evidence>
<feature type="compositionally biased region" description="Basic residues" evidence="9">
    <location>
        <begin position="661"/>
        <end position="686"/>
    </location>
</feature>
<organism evidence="11 12">
    <name type="scientific">Candidatus Flavonifractor merdipullorum</name>
    <dbReference type="NCBI Taxonomy" id="2838590"/>
    <lineage>
        <taxon>Bacteria</taxon>
        <taxon>Bacillati</taxon>
        <taxon>Bacillota</taxon>
        <taxon>Clostridia</taxon>
        <taxon>Eubacteriales</taxon>
        <taxon>Oscillospiraceae</taxon>
        <taxon>Flavonifractor</taxon>
    </lineage>
</organism>
<feature type="domain" description="S1 motif" evidence="10">
    <location>
        <begin position="561"/>
        <end position="640"/>
    </location>
</feature>
<evidence type="ECO:0000256" key="5">
    <source>
        <dbReference type="ARBA" id="ARBA00022801"/>
    </source>
</evidence>
<comment type="caution">
    <text evidence="11">The sequence shown here is derived from an EMBL/GenBank/DDBJ whole genome shotgun (WGS) entry which is preliminary data.</text>
</comment>
<dbReference type="InterPro" id="IPR013223">
    <property type="entry name" value="RNase_B_OB_dom"/>
</dbReference>
<protein>
    <recommendedName>
        <fullName evidence="8">Ribonuclease R</fullName>
        <shortName evidence="8">RNase R</shortName>
        <ecNumber evidence="8">3.1.13.1</ecNumber>
    </recommendedName>
</protein>
<keyword evidence="4 8" id="KW-0540">Nuclease</keyword>
<dbReference type="PANTHER" id="PTHR23355">
    <property type="entry name" value="RIBONUCLEASE"/>
    <property type="match status" value="1"/>
</dbReference>
<evidence type="ECO:0000256" key="7">
    <source>
        <dbReference type="ARBA" id="ARBA00022884"/>
    </source>
</evidence>
<dbReference type="PROSITE" id="PS50126">
    <property type="entry name" value="S1"/>
    <property type="match status" value="1"/>
</dbReference>
<dbReference type="NCBIfam" id="TIGR00358">
    <property type="entry name" value="3_prime_RNase"/>
    <property type="match status" value="1"/>
</dbReference>
<dbReference type="EC" id="3.1.13.1" evidence="8"/>
<dbReference type="InterPro" id="IPR040476">
    <property type="entry name" value="CSD2"/>
</dbReference>
<keyword evidence="3 8" id="KW-0963">Cytoplasm</keyword>
<dbReference type="PANTHER" id="PTHR23355:SF9">
    <property type="entry name" value="DIS3-LIKE EXONUCLEASE 2"/>
    <property type="match status" value="1"/>
</dbReference>
<dbReference type="HAMAP" id="MF_01895">
    <property type="entry name" value="RNase_R"/>
    <property type="match status" value="1"/>
</dbReference>
<dbReference type="InterPro" id="IPR012340">
    <property type="entry name" value="NA-bd_OB-fold"/>
</dbReference>
<dbReference type="Pfam" id="PF17876">
    <property type="entry name" value="CSD2"/>
    <property type="match status" value="1"/>
</dbReference>
<dbReference type="InterPro" id="IPR004476">
    <property type="entry name" value="RNase_II/RNase_R"/>
</dbReference>
<comment type="catalytic activity">
    <reaction evidence="1 8">
        <text>Exonucleolytic cleavage in the 3'- to 5'-direction to yield nucleoside 5'-phosphates.</text>
        <dbReference type="EC" id="3.1.13.1"/>
    </reaction>
</comment>
<evidence type="ECO:0000256" key="3">
    <source>
        <dbReference type="ARBA" id="ARBA00022490"/>
    </source>
</evidence>
<dbReference type="SMART" id="SM00955">
    <property type="entry name" value="RNB"/>
    <property type="match status" value="1"/>
</dbReference>
<dbReference type="SUPFAM" id="SSF50249">
    <property type="entry name" value="Nucleic acid-binding proteins"/>
    <property type="match status" value="4"/>
</dbReference>
<dbReference type="AlphaFoldDB" id="A0A9D1RT18"/>
<evidence type="ECO:0000256" key="4">
    <source>
        <dbReference type="ARBA" id="ARBA00022722"/>
    </source>
</evidence>
<evidence type="ECO:0000256" key="9">
    <source>
        <dbReference type="SAM" id="MobiDB-lite"/>
    </source>
</evidence>
<evidence type="ECO:0000313" key="12">
    <source>
        <dbReference type="Proteomes" id="UP000824192"/>
    </source>
</evidence>
<keyword evidence="6 8" id="KW-0269">Exonuclease</keyword>
<evidence type="ECO:0000256" key="1">
    <source>
        <dbReference type="ARBA" id="ARBA00001849"/>
    </source>
</evidence>
<dbReference type="NCBIfam" id="TIGR02063">
    <property type="entry name" value="RNase_R"/>
    <property type="match status" value="1"/>
</dbReference>
<dbReference type="GO" id="GO:0006402">
    <property type="term" value="P:mRNA catabolic process"/>
    <property type="evidence" value="ECO:0007669"/>
    <property type="project" value="TreeGrafter"/>
</dbReference>
<proteinExistence type="inferred from homology"/>
<sequence length="686" mass="75455">MKPSDTTLTGIYQAAGRDFGFITPEGASGREEDLFVPPGQEGSAWHGDTVAYRLDPPDRPDGRPCAHVTAVLGRANTTVVGAVRRHSRENWLVPDGEKLRVPILLVGKGDSLRSGDKIAAKITSFGTAKQPPMGRFIRSFGRDGSLHAAVEALLFEGDIVREFPEEVLTQTAAVPQEVLPEALEGRLDLREETIITIDGASSKDLDDAVSLTRDESGVFTLGVHIADVSHYVPLNTPLDQEAFQRGTSVYFADQVIPMLPPDLSNGICSLNPRVDRLTLSCIMTLDKNGVVTGASMHQSVIRTTERMTYEDCNILLSGGDEALAQRYRHILPMLRDMAVLSEKLSARRRARGALDLEQGETVVRCDALGQPIGLAKREPGISEGIIESFMLQANECVARYLKEAGGPGVYRVHERPSAEKAEALRTLLAPLGYPVKDAGQYTLQKLLDRARGTPEEMLVHTAVLRSMMKARYDPEPLGHFGLAAEDYCHFTSPIRRYPDLMIHRILKARLEGTLDTREGKLLTASVPESARQSSRRELAAQTAEREIDKRYVAAYMATRVGDIFQTVVSGVTRFGLFLTTPEGAEGFLGVERLPGRHYDFDDAHLTLTGPSGVSYTLGQVVEAVCLSADPASGRVEFARPEETFSDTPPVLDRRREERPKRAERRVGKRPHTRKSFGGGRKRKGKR</sequence>
<dbReference type="GO" id="GO:0003723">
    <property type="term" value="F:RNA binding"/>
    <property type="evidence" value="ECO:0007669"/>
    <property type="project" value="UniProtKB-UniRule"/>
</dbReference>
<dbReference type="InterPro" id="IPR001900">
    <property type="entry name" value="RNase_II/R"/>
</dbReference>
<gene>
    <name evidence="8 11" type="primary">rnr</name>
    <name evidence="11" type="ORF">H9868_01630</name>
</gene>
<dbReference type="SMART" id="SM00316">
    <property type="entry name" value="S1"/>
    <property type="match status" value="1"/>
</dbReference>
<dbReference type="Pfam" id="PF08206">
    <property type="entry name" value="OB_RNB"/>
    <property type="match status" value="1"/>
</dbReference>
<dbReference type="InterPro" id="IPR003029">
    <property type="entry name" value="S1_domain"/>
</dbReference>
<reference evidence="11" key="2">
    <citation type="submission" date="2021-04" db="EMBL/GenBank/DDBJ databases">
        <authorList>
            <person name="Gilroy R."/>
        </authorList>
    </citation>
    <scope>NUCLEOTIDE SEQUENCE</scope>
    <source>
        <strain evidence="11">ChiGjej6B6-1540</strain>
    </source>
</reference>
<dbReference type="Proteomes" id="UP000824192">
    <property type="component" value="Unassembled WGS sequence"/>
</dbReference>
<comment type="similarity">
    <text evidence="8">Belongs to the RNR ribonuclease family. RNase R subfamily.</text>
</comment>
<keyword evidence="7 8" id="KW-0694">RNA-binding</keyword>
<evidence type="ECO:0000313" key="11">
    <source>
        <dbReference type="EMBL" id="HIW93219.1"/>
    </source>
</evidence>
<evidence type="ECO:0000256" key="6">
    <source>
        <dbReference type="ARBA" id="ARBA00022839"/>
    </source>
</evidence>
<comment type="subcellular location">
    <subcellularLocation>
        <location evidence="2 8">Cytoplasm</location>
    </subcellularLocation>
</comment>
<dbReference type="GO" id="GO:0008859">
    <property type="term" value="F:exoribonuclease II activity"/>
    <property type="evidence" value="ECO:0007669"/>
    <property type="project" value="UniProtKB-UniRule"/>
</dbReference>
<keyword evidence="5 8" id="KW-0378">Hydrolase</keyword>